<evidence type="ECO:0000313" key="9">
    <source>
        <dbReference type="EMBL" id="HIZ53393.1"/>
    </source>
</evidence>
<gene>
    <name evidence="9" type="ORF">IAA20_05585</name>
</gene>
<keyword evidence="3" id="KW-0813">Transport</keyword>
<proteinExistence type="inferred from homology"/>
<dbReference type="Proteomes" id="UP000824063">
    <property type="component" value="Unassembled WGS sequence"/>
</dbReference>
<evidence type="ECO:0000313" key="10">
    <source>
        <dbReference type="Proteomes" id="UP000824063"/>
    </source>
</evidence>
<dbReference type="GO" id="GO:0046961">
    <property type="term" value="F:proton-transporting ATPase activity, rotational mechanism"/>
    <property type="evidence" value="ECO:0007669"/>
    <property type="project" value="InterPro"/>
</dbReference>
<name>A0A9D2F7G6_9ENTE</name>
<comment type="similarity">
    <text evidence="2">Belongs to the V-ATPase 116 kDa subunit family.</text>
</comment>
<protein>
    <submittedName>
        <fullName evidence="9">V-type ATP synthase subunit I</fullName>
    </submittedName>
</protein>
<evidence type="ECO:0000256" key="8">
    <source>
        <dbReference type="SAM" id="Phobius"/>
    </source>
</evidence>
<reference evidence="9" key="1">
    <citation type="journal article" date="2021" name="PeerJ">
        <title>Extensive microbial diversity within the chicken gut microbiome revealed by metagenomics and culture.</title>
        <authorList>
            <person name="Gilroy R."/>
            <person name="Ravi A."/>
            <person name="Getino M."/>
            <person name="Pursley I."/>
            <person name="Horton D.L."/>
            <person name="Alikhan N.F."/>
            <person name="Baker D."/>
            <person name="Gharbi K."/>
            <person name="Hall N."/>
            <person name="Watson M."/>
            <person name="Adriaenssens E.M."/>
            <person name="Foster-Nyarko E."/>
            <person name="Jarju S."/>
            <person name="Secka A."/>
            <person name="Antonio M."/>
            <person name="Oren A."/>
            <person name="Chaudhuri R.R."/>
            <person name="La Ragione R."/>
            <person name="Hildebrand F."/>
            <person name="Pallen M.J."/>
        </authorList>
    </citation>
    <scope>NUCLEOTIDE SEQUENCE</scope>
    <source>
        <strain evidence="9">CHK172-16539</strain>
    </source>
</reference>
<keyword evidence="7 8" id="KW-0472">Membrane</keyword>
<dbReference type="GO" id="GO:0007035">
    <property type="term" value="P:vacuolar acidification"/>
    <property type="evidence" value="ECO:0007669"/>
    <property type="project" value="TreeGrafter"/>
</dbReference>
<evidence type="ECO:0000256" key="3">
    <source>
        <dbReference type="ARBA" id="ARBA00022448"/>
    </source>
</evidence>
<dbReference type="PANTHER" id="PTHR11629">
    <property type="entry name" value="VACUOLAR PROTON ATPASES"/>
    <property type="match status" value="1"/>
</dbReference>
<comment type="caution">
    <text evidence="9">The sequence shown here is derived from an EMBL/GenBank/DDBJ whole genome shotgun (WGS) entry which is preliminary data.</text>
</comment>
<keyword evidence="5 8" id="KW-1133">Transmembrane helix</keyword>
<dbReference type="GO" id="GO:0016471">
    <property type="term" value="C:vacuolar proton-transporting V-type ATPase complex"/>
    <property type="evidence" value="ECO:0007669"/>
    <property type="project" value="TreeGrafter"/>
</dbReference>
<dbReference type="InterPro" id="IPR002490">
    <property type="entry name" value="V-ATPase_116kDa_su"/>
</dbReference>
<evidence type="ECO:0000256" key="2">
    <source>
        <dbReference type="ARBA" id="ARBA00009904"/>
    </source>
</evidence>
<feature type="transmembrane region" description="Helical" evidence="8">
    <location>
        <begin position="590"/>
        <end position="614"/>
    </location>
</feature>
<reference evidence="9" key="2">
    <citation type="submission" date="2021-04" db="EMBL/GenBank/DDBJ databases">
        <authorList>
            <person name="Gilroy R."/>
        </authorList>
    </citation>
    <scope>NUCLEOTIDE SEQUENCE</scope>
    <source>
        <strain evidence="9">CHK172-16539</strain>
    </source>
</reference>
<dbReference type="GO" id="GO:0051117">
    <property type="term" value="F:ATPase binding"/>
    <property type="evidence" value="ECO:0007669"/>
    <property type="project" value="TreeGrafter"/>
</dbReference>
<evidence type="ECO:0000256" key="7">
    <source>
        <dbReference type="ARBA" id="ARBA00023136"/>
    </source>
</evidence>
<feature type="transmembrane region" description="Helical" evidence="8">
    <location>
        <begin position="509"/>
        <end position="528"/>
    </location>
</feature>
<sequence>MAVSRLTKMTLLAERNQHDAILQSLQSIQNIEIEDIFQSDENEQWLATYFPEIEEIDQATISEYTQWLTQIDQGITFIRNHGSSTKKIKELPRKNYSLQGLEAGFNEEALISLLKQIQRLKQEWQKNEQEEQYWQQVEEWATQWYQFDVAPDYTLDSIAIQLAKVEANAWETVRAYLTNEKDIYFEVNHNSEKEVKFSYAVLKEKTSMVQNALIALGVSFEQLPYEETTTELLAKSKKALRKCVETTKKLTIEIGYLKDQVSILQFNEEIILARLTREQAKEKLVLAKHLVVIRAWVNQDDQKKIVTFLQKQFDNALFFSFEEPTKTQIATNQVPTKMKNNRFVAPFEILTGMYSVPKYEEIDPTPWMAPFYLVFFGMMVADLGYGFLTFLFTTLALKFLILPKGMKKFVELFQILSISIMVWGGIYGSLFGVEMPFQLLAPTEDFMTIFALSVIFGGIQIYTGLFLAAKENIKKKDYLSAISQGFSWQGILTGIFIAAAGSLVFDSALLTSIGTYLALFCAFLVLLVPMIQSKSKVGGFFSGLYELYGITGYIGDFVSYSRLMALGISGGSIAMAFNMLVGTMPPVARYSIGIVLLIALHSLNIFLSMLGAYVHAARLQYVEFFGKFYEGGGRPFDSFKPTEKYVNIEEKLEENTHD</sequence>
<dbReference type="GO" id="GO:0033179">
    <property type="term" value="C:proton-transporting V-type ATPase, V0 domain"/>
    <property type="evidence" value="ECO:0007669"/>
    <property type="project" value="InterPro"/>
</dbReference>
<evidence type="ECO:0000256" key="4">
    <source>
        <dbReference type="ARBA" id="ARBA00022692"/>
    </source>
</evidence>
<feature type="transmembrane region" description="Helical" evidence="8">
    <location>
        <begin position="446"/>
        <end position="469"/>
    </location>
</feature>
<organism evidence="9 10">
    <name type="scientific">Candidatus Enterococcus avicola</name>
    <dbReference type="NCBI Taxonomy" id="2838561"/>
    <lineage>
        <taxon>Bacteria</taxon>
        <taxon>Bacillati</taxon>
        <taxon>Bacillota</taxon>
        <taxon>Bacilli</taxon>
        <taxon>Lactobacillales</taxon>
        <taxon>Enterococcaceae</taxon>
        <taxon>Enterococcus</taxon>
    </lineage>
</organism>
<dbReference type="PANTHER" id="PTHR11629:SF63">
    <property type="entry name" value="V-TYPE PROTON ATPASE SUBUNIT A"/>
    <property type="match status" value="1"/>
</dbReference>
<dbReference type="AlphaFoldDB" id="A0A9D2F7G6"/>
<feature type="transmembrane region" description="Helical" evidence="8">
    <location>
        <begin position="371"/>
        <end position="397"/>
    </location>
</feature>
<feature type="transmembrane region" description="Helical" evidence="8">
    <location>
        <begin position="409"/>
        <end position="426"/>
    </location>
</feature>
<feature type="transmembrane region" description="Helical" evidence="8">
    <location>
        <begin position="563"/>
        <end position="584"/>
    </location>
</feature>
<feature type="transmembrane region" description="Helical" evidence="8">
    <location>
        <begin position="481"/>
        <end position="503"/>
    </location>
</feature>
<evidence type="ECO:0000256" key="1">
    <source>
        <dbReference type="ARBA" id="ARBA00004141"/>
    </source>
</evidence>
<keyword evidence="6" id="KW-0406">Ion transport</keyword>
<dbReference type="EMBL" id="DXBN01000125">
    <property type="protein sequence ID" value="HIZ53393.1"/>
    <property type="molecule type" value="Genomic_DNA"/>
</dbReference>
<evidence type="ECO:0000256" key="5">
    <source>
        <dbReference type="ARBA" id="ARBA00022989"/>
    </source>
</evidence>
<dbReference type="Pfam" id="PF01496">
    <property type="entry name" value="V_ATPase_I"/>
    <property type="match status" value="1"/>
</dbReference>
<evidence type="ECO:0000256" key="6">
    <source>
        <dbReference type="ARBA" id="ARBA00023065"/>
    </source>
</evidence>
<accession>A0A9D2F7G6</accession>
<comment type="subcellular location">
    <subcellularLocation>
        <location evidence="1">Membrane</location>
        <topology evidence="1">Multi-pass membrane protein</topology>
    </subcellularLocation>
</comment>
<keyword evidence="4 8" id="KW-0812">Transmembrane</keyword>